<proteinExistence type="predicted"/>
<reference evidence="1 2" key="1">
    <citation type="submission" date="2021-07" db="EMBL/GenBank/DDBJ databases">
        <authorList>
            <person name="Palmer J.M."/>
        </authorList>
    </citation>
    <scope>NUCLEOTIDE SEQUENCE [LARGE SCALE GENOMIC DNA]</scope>
    <source>
        <strain evidence="1 2">AT_MEX2019</strain>
        <tissue evidence="1">Muscle</tissue>
    </source>
</reference>
<keyword evidence="2" id="KW-1185">Reference proteome</keyword>
<dbReference type="Proteomes" id="UP001345963">
    <property type="component" value="Unassembled WGS sequence"/>
</dbReference>
<name>A0ABU7C845_9TELE</name>
<evidence type="ECO:0000313" key="2">
    <source>
        <dbReference type="Proteomes" id="UP001345963"/>
    </source>
</evidence>
<accession>A0ABU7C845</accession>
<comment type="caution">
    <text evidence="1">The sequence shown here is derived from an EMBL/GenBank/DDBJ whole genome shotgun (WGS) entry which is preliminary data.</text>
</comment>
<sequence>MLKRSWWENSFSQGNPARHNTCLFLVCAVSSVHRRIITEHPHTLTHTAPGVTATGSDASHALDRVSISV</sequence>
<dbReference type="EMBL" id="JAHUTI010081459">
    <property type="protein sequence ID" value="MED6258847.1"/>
    <property type="molecule type" value="Genomic_DNA"/>
</dbReference>
<protein>
    <submittedName>
        <fullName evidence="1">Uncharacterized protein</fullName>
    </submittedName>
</protein>
<gene>
    <name evidence="1" type="ORF">ATANTOWER_013179</name>
</gene>
<organism evidence="1 2">
    <name type="scientific">Ataeniobius toweri</name>
    <dbReference type="NCBI Taxonomy" id="208326"/>
    <lineage>
        <taxon>Eukaryota</taxon>
        <taxon>Metazoa</taxon>
        <taxon>Chordata</taxon>
        <taxon>Craniata</taxon>
        <taxon>Vertebrata</taxon>
        <taxon>Euteleostomi</taxon>
        <taxon>Actinopterygii</taxon>
        <taxon>Neopterygii</taxon>
        <taxon>Teleostei</taxon>
        <taxon>Neoteleostei</taxon>
        <taxon>Acanthomorphata</taxon>
        <taxon>Ovalentaria</taxon>
        <taxon>Atherinomorphae</taxon>
        <taxon>Cyprinodontiformes</taxon>
        <taxon>Goodeidae</taxon>
        <taxon>Ataeniobius</taxon>
    </lineage>
</organism>
<evidence type="ECO:0000313" key="1">
    <source>
        <dbReference type="EMBL" id="MED6258847.1"/>
    </source>
</evidence>